<keyword evidence="1" id="KW-0732">Signal</keyword>
<accession>A0A319DFV4</accession>
<name>A0A319DFV4_9EURO</name>
<proteinExistence type="predicted"/>
<feature type="signal peptide" evidence="1">
    <location>
        <begin position="1"/>
        <end position="20"/>
    </location>
</feature>
<dbReference type="AlphaFoldDB" id="A0A319DFV4"/>
<evidence type="ECO:0008006" key="4">
    <source>
        <dbReference type="Google" id="ProtNLM"/>
    </source>
</evidence>
<keyword evidence="3" id="KW-1185">Reference proteome</keyword>
<sequence>MTRAGFLLCPVRLLAGRTLSMHVKLTWGGAGPGSERLPGTWGLVGDSESRAKRYPSVDRLMLWKADDVRDSGVTLGCTYLLGKLP</sequence>
<gene>
    <name evidence="2" type="ORF">BO71DRAFT_177999</name>
</gene>
<evidence type="ECO:0000256" key="1">
    <source>
        <dbReference type="SAM" id="SignalP"/>
    </source>
</evidence>
<evidence type="ECO:0000313" key="2">
    <source>
        <dbReference type="EMBL" id="PYH96340.1"/>
    </source>
</evidence>
<dbReference type="Proteomes" id="UP000247810">
    <property type="component" value="Unassembled WGS sequence"/>
</dbReference>
<dbReference type="EMBL" id="KZ825838">
    <property type="protein sequence ID" value="PYH96340.1"/>
    <property type="molecule type" value="Genomic_DNA"/>
</dbReference>
<organism evidence="2 3">
    <name type="scientific">Aspergillus ellipticus CBS 707.79</name>
    <dbReference type="NCBI Taxonomy" id="1448320"/>
    <lineage>
        <taxon>Eukaryota</taxon>
        <taxon>Fungi</taxon>
        <taxon>Dikarya</taxon>
        <taxon>Ascomycota</taxon>
        <taxon>Pezizomycotina</taxon>
        <taxon>Eurotiomycetes</taxon>
        <taxon>Eurotiomycetidae</taxon>
        <taxon>Eurotiales</taxon>
        <taxon>Aspergillaceae</taxon>
        <taxon>Aspergillus</taxon>
        <taxon>Aspergillus subgen. Circumdati</taxon>
    </lineage>
</organism>
<reference evidence="2 3" key="1">
    <citation type="submission" date="2018-02" db="EMBL/GenBank/DDBJ databases">
        <title>The genomes of Aspergillus section Nigri reveals drivers in fungal speciation.</title>
        <authorList>
            <consortium name="DOE Joint Genome Institute"/>
            <person name="Vesth T.C."/>
            <person name="Nybo J."/>
            <person name="Theobald S."/>
            <person name="Brandl J."/>
            <person name="Frisvad J.C."/>
            <person name="Nielsen K.F."/>
            <person name="Lyhne E.K."/>
            <person name="Kogle M.E."/>
            <person name="Kuo A."/>
            <person name="Riley R."/>
            <person name="Clum A."/>
            <person name="Nolan M."/>
            <person name="Lipzen A."/>
            <person name="Salamov A."/>
            <person name="Henrissat B."/>
            <person name="Wiebenga A."/>
            <person name="De vries R.P."/>
            <person name="Grigoriev I.V."/>
            <person name="Mortensen U.H."/>
            <person name="Andersen M.R."/>
            <person name="Baker S.E."/>
        </authorList>
    </citation>
    <scope>NUCLEOTIDE SEQUENCE [LARGE SCALE GENOMIC DNA]</scope>
    <source>
        <strain evidence="2 3">CBS 707.79</strain>
    </source>
</reference>
<protein>
    <recommendedName>
        <fullName evidence="4">Secreted protein</fullName>
    </recommendedName>
</protein>
<dbReference type="VEuPathDB" id="FungiDB:BO71DRAFT_177999"/>
<feature type="chain" id="PRO_5016468589" description="Secreted protein" evidence="1">
    <location>
        <begin position="21"/>
        <end position="85"/>
    </location>
</feature>
<evidence type="ECO:0000313" key="3">
    <source>
        <dbReference type="Proteomes" id="UP000247810"/>
    </source>
</evidence>